<evidence type="ECO:0000256" key="3">
    <source>
        <dbReference type="ARBA" id="ARBA00022741"/>
    </source>
</evidence>
<keyword evidence="8" id="KW-0449">Lipoprotein</keyword>
<evidence type="ECO:0000256" key="8">
    <source>
        <dbReference type="ARBA" id="ARBA00023288"/>
    </source>
</evidence>
<dbReference type="SMART" id="SM00275">
    <property type="entry name" value="G_alpha"/>
    <property type="match status" value="1"/>
</dbReference>
<dbReference type="InterPro" id="IPR027417">
    <property type="entry name" value="P-loop_NTPase"/>
</dbReference>
<dbReference type="InterPro" id="IPR001019">
    <property type="entry name" value="Gprotein_alpha_su"/>
</dbReference>
<comment type="caution">
    <text evidence="12">The sequence shown here is derived from an EMBL/GenBank/DDBJ whole genome shotgun (WGS) entry which is preliminary data.</text>
</comment>
<keyword evidence="6" id="KW-0564">Palmitate</keyword>
<dbReference type="AlphaFoldDB" id="A0AAD5XEE7"/>
<evidence type="ECO:0000256" key="7">
    <source>
        <dbReference type="ARBA" id="ARBA00023224"/>
    </source>
</evidence>
<dbReference type="GO" id="GO:0031683">
    <property type="term" value="F:G-protein beta/gamma-subunit complex binding"/>
    <property type="evidence" value="ECO:0007669"/>
    <property type="project" value="InterPro"/>
</dbReference>
<keyword evidence="1" id="KW-0519">Myristate</keyword>
<evidence type="ECO:0000256" key="2">
    <source>
        <dbReference type="ARBA" id="ARBA00022723"/>
    </source>
</evidence>
<dbReference type="Pfam" id="PF00503">
    <property type="entry name" value="G-alpha"/>
    <property type="match status" value="1"/>
</dbReference>
<name>A0AAD5XEE7_9FUNG</name>
<accession>A0AAD5XEE7</accession>
<evidence type="ECO:0000256" key="4">
    <source>
        <dbReference type="ARBA" id="ARBA00022842"/>
    </source>
</evidence>
<feature type="binding site" evidence="9">
    <location>
        <begin position="43"/>
        <end position="48"/>
    </location>
    <ligand>
        <name>GTP</name>
        <dbReference type="ChEBI" id="CHEBI:37565"/>
    </ligand>
</feature>
<dbReference type="GO" id="GO:0046872">
    <property type="term" value="F:metal ion binding"/>
    <property type="evidence" value="ECO:0007669"/>
    <property type="project" value="UniProtKB-KW"/>
</dbReference>
<dbReference type="GO" id="GO:0005834">
    <property type="term" value="C:heterotrimeric G-protein complex"/>
    <property type="evidence" value="ECO:0007669"/>
    <property type="project" value="TreeGrafter"/>
</dbReference>
<dbReference type="GO" id="GO:0005525">
    <property type="term" value="F:GTP binding"/>
    <property type="evidence" value="ECO:0007669"/>
    <property type="project" value="UniProtKB-KW"/>
</dbReference>
<dbReference type="PROSITE" id="PS51882">
    <property type="entry name" value="G_ALPHA"/>
    <property type="match status" value="1"/>
</dbReference>
<dbReference type="InterPro" id="IPR011025">
    <property type="entry name" value="GproteinA_insert"/>
</dbReference>
<evidence type="ECO:0000256" key="1">
    <source>
        <dbReference type="ARBA" id="ARBA00022707"/>
    </source>
</evidence>
<feature type="binding site" evidence="10">
    <location>
        <position position="47"/>
    </location>
    <ligand>
        <name>Mg(2+)</name>
        <dbReference type="ChEBI" id="CHEBI:18420"/>
    </ligand>
</feature>
<proteinExistence type="predicted"/>
<dbReference type="PANTHER" id="PTHR10218">
    <property type="entry name" value="GTP-BINDING PROTEIN ALPHA SUBUNIT"/>
    <property type="match status" value="1"/>
</dbReference>
<dbReference type="GO" id="GO:0005737">
    <property type="term" value="C:cytoplasm"/>
    <property type="evidence" value="ECO:0007669"/>
    <property type="project" value="TreeGrafter"/>
</dbReference>
<keyword evidence="4 10" id="KW-0460">Magnesium</keyword>
<keyword evidence="13" id="KW-1185">Reference proteome</keyword>
<evidence type="ECO:0000256" key="6">
    <source>
        <dbReference type="ARBA" id="ARBA00023139"/>
    </source>
</evidence>
<keyword evidence="2 10" id="KW-0479">Metal-binding</keyword>
<keyword evidence="7" id="KW-0807">Transducer</keyword>
<feature type="compositionally biased region" description="Basic and acidic residues" evidence="11">
    <location>
        <begin position="114"/>
        <end position="134"/>
    </location>
</feature>
<dbReference type="Proteomes" id="UP001211907">
    <property type="component" value="Unassembled WGS sequence"/>
</dbReference>
<organism evidence="12 13">
    <name type="scientific">Physocladia obscura</name>
    <dbReference type="NCBI Taxonomy" id="109957"/>
    <lineage>
        <taxon>Eukaryota</taxon>
        <taxon>Fungi</taxon>
        <taxon>Fungi incertae sedis</taxon>
        <taxon>Chytridiomycota</taxon>
        <taxon>Chytridiomycota incertae sedis</taxon>
        <taxon>Chytridiomycetes</taxon>
        <taxon>Chytridiales</taxon>
        <taxon>Chytriomycetaceae</taxon>
        <taxon>Physocladia</taxon>
    </lineage>
</organism>
<evidence type="ECO:0000256" key="11">
    <source>
        <dbReference type="SAM" id="MobiDB-lite"/>
    </source>
</evidence>
<keyword evidence="3 9" id="KW-0547">Nucleotide-binding</keyword>
<evidence type="ECO:0000256" key="5">
    <source>
        <dbReference type="ARBA" id="ARBA00023134"/>
    </source>
</evidence>
<dbReference type="GO" id="GO:0001664">
    <property type="term" value="F:G protein-coupled receptor binding"/>
    <property type="evidence" value="ECO:0007669"/>
    <property type="project" value="TreeGrafter"/>
</dbReference>
<evidence type="ECO:0000313" key="12">
    <source>
        <dbReference type="EMBL" id="KAJ3113046.1"/>
    </source>
</evidence>
<evidence type="ECO:0000313" key="13">
    <source>
        <dbReference type="Proteomes" id="UP001211907"/>
    </source>
</evidence>
<dbReference type="PANTHER" id="PTHR10218:SF362">
    <property type="entry name" value="G PROTEIN ALPHA O SUBUNIT"/>
    <property type="match status" value="1"/>
</dbReference>
<dbReference type="SUPFAM" id="SSF52540">
    <property type="entry name" value="P-loop containing nucleoside triphosphate hydrolases"/>
    <property type="match status" value="1"/>
</dbReference>
<protein>
    <submittedName>
        <fullName evidence="12">Guanine nucleotide-binding protein subunit alpha-14</fullName>
    </submittedName>
</protein>
<dbReference type="EMBL" id="JADGJH010001481">
    <property type="protein sequence ID" value="KAJ3113046.1"/>
    <property type="molecule type" value="Genomic_DNA"/>
</dbReference>
<keyword evidence="5 9" id="KW-0342">GTP-binding</keyword>
<evidence type="ECO:0000256" key="9">
    <source>
        <dbReference type="PIRSR" id="PIRSR601019-1"/>
    </source>
</evidence>
<dbReference type="GO" id="GO:0007188">
    <property type="term" value="P:adenylate cyclase-modulating G protein-coupled receptor signaling pathway"/>
    <property type="evidence" value="ECO:0007669"/>
    <property type="project" value="TreeGrafter"/>
</dbReference>
<dbReference type="SUPFAM" id="SSF47895">
    <property type="entry name" value="Transducin (alpha subunit), insertion domain"/>
    <property type="match status" value="1"/>
</dbReference>
<reference evidence="12" key="1">
    <citation type="submission" date="2020-05" db="EMBL/GenBank/DDBJ databases">
        <title>Phylogenomic resolution of chytrid fungi.</title>
        <authorList>
            <person name="Stajich J.E."/>
            <person name="Amses K."/>
            <person name="Simmons R."/>
            <person name="Seto K."/>
            <person name="Myers J."/>
            <person name="Bonds A."/>
            <person name="Quandt C.A."/>
            <person name="Barry K."/>
            <person name="Liu P."/>
            <person name="Grigoriev I."/>
            <person name="Longcore J.E."/>
            <person name="James T.Y."/>
        </authorList>
    </citation>
    <scope>NUCLEOTIDE SEQUENCE</scope>
    <source>
        <strain evidence="12">JEL0513</strain>
    </source>
</reference>
<gene>
    <name evidence="12" type="primary">GNA14</name>
    <name evidence="12" type="ORF">HK100_002120</name>
</gene>
<feature type="compositionally biased region" description="Acidic residues" evidence="11">
    <location>
        <begin position="136"/>
        <end position="146"/>
    </location>
</feature>
<sequence length="247" mass="27396">MGNCGSSESAAAAAASNEIDKQLKLEQKYSQQHIKLLLLGPGETGKSTILKQFKLIYGDGYTLTEKIAFRTTILTNVMTCTLSLLNALDLLKIPFGFDPKTVTLPTTQDEDNNENEHVDDHDDDGQVRDDRGSAEEVNENENEYEPDQEKKVSERMALIESELPKLENPMAKYAAKLYKRAGGRSRQTGIGPDAAKTVRSFDMSFGISAGETLPDEIVEAVEILWKDQGIQYCYSRANEFQLVDCCA</sequence>
<evidence type="ECO:0000256" key="10">
    <source>
        <dbReference type="PIRSR" id="PIRSR601019-2"/>
    </source>
</evidence>
<feature type="region of interest" description="Disordered" evidence="11">
    <location>
        <begin position="104"/>
        <end position="152"/>
    </location>
</feature>
<dbReference type="GO" id="GO:0003924">
    <property type="term" value="F:GTPase activity"/>
    <property type="evidence" value="ECO:0007669"/>
    <property type="project" value="InterPro"/>
</dbReference>
<dbReference type="Gene3D" id="3.40.50.300">
    <property type="entry name" value="P-loop containing nucleotide triphosphate hydrolases"/>
    <property type="match status" value="1"/>
</dbReference>